<feature type="chain" id="PRO_5045467793" evidence="7">
    <location>
        <begin position="20"/>
        <end position="294"/>
    </location>
</feature>
<evidence type="ECO:0000313" key="8">
    <source>
        <dbReference type="EMBL" id="WZW99062.1"/>
    </source>
</evidence>
<evidence type="ECO:0000256" key="1">
    <source>
        <dbReference type="ARBA" id="ARBA00004635"/>
    </source>
</evidence>
<keyword evidence="9" id="KW-1185">Reference proteome</keyword>
<dbReference type="Gene3D" id="3.40.190.10">
    <property type="entry name" value="Periplasmic binding protein-like II"/>
    <property type="match status" value="2"/>
</dbReference>
<keyword evidence="6" id="KW-0449">Lipoprotein</keyword>
<evidence type="ECO:0000256" key="6">
    <source>
        <dbReference type="ARBA" id="ARBA00023288"/>
    </source>
</evidence>
<sequence>MRFTKPAAALAATFLFALAGCGSPSSDTTAATADDAVISVGVVGASSPEWTVFTDKAADLGIDVEIRDFTDYTTPNPAVSDGSLTANQFQHLLYLARYNLDNNADLVPIASTAIYPLALYSSSFTSVDAIPEGAQIAVPNDETNKSRAIHLLAENGLLTLTEGTGIIAAEENIDTAASRVSVAPMDAQQTVTALPSIAGAVVNNDFVNDAGLDPADALVEDDPADPSAQPYINVFVVRAADADNERLAQLATIFHDPDFTAALAEQSADSAVIVDETPEELQAILADVQSSLAG</sequence>
<protein>
    <submittedName>
        <fullName evidence="8">MetQ/NlpA family ABC transporter substrate-binding protein</fullName>
    </submittedName>
</protein>
<dbReference type="PROSITE" id="PS51257">
    <property type="entry name" value="PROKAR_LIPOPROTEIN"/>
    <property type="match status" value="1"/>
</dbReference>
<dbReference type="PANTHER" id="PTHR30429:SF3">
    <property type="entry name" value="LIPOPROTEIN"/>
    <property type="match status" value="1"/>
</dbReference>
<dbReference type="SUPFAM" id="SSF53850">
    <property type="entry name" value="Periplasmic binding protein-like II"/>
    <property type="match status" value="1"/>
</dbReference>
<dbReference type="Pfam" id="PF03180">
    <property type="entry name" value="Lipoprotein_9"/>
    <property type="match status" value="1"/>
</dbReference>
<feature type="signal peptide" evidence="7">
    <location>
        <begin position="1"/>
        <end position="19"/>
    </location>
</feature>
<keyword evidence="5" id="KW-0564">Palmitate</keyword>
<dbReference type="PANTHER" id="PTHR30429">
    <property type="entry name" value="D-METHIONINE-BINDING LIPOPROTEIN METQ"/>
    <property type="match status" value="1"/>
</dbReference>
<evidence type="ECO:0000256" key="3">
    <source>
        <dbReference type="ARBA" id="ARBA00022729"/>
    </source>
</evidence>
<evidence type="ECO:0000256" key="4">
    <source>
        <dbReference type="ARBA" id="ARBA00023136"/>
    </source>
</evidence>
<keyword evidence="3 7" id="KW-0732">Signal</keyword>
<accession>A0ABZ3CBC3</accession>
<comment type="similarity">
    <text evidence="2">Belongs to the NlpA lipoprotein family.</text>
</comment>
<reference evidence="8 9" key="1">
    <citation type="journal article" date="2023" name="Environ Microbiome">
        <title>A coral-associated actinobacterium mitigates coral bleaching under heat stress.</title>
        <authorList>
            <person name="Li J."/>
            <person name="Zou Y."/>
            <person name="Li Q."/>
            <person name="Zhang J."/>
            <person name="Bourne D.G."/>
            <person name="Lyu Y."/>
            <person name="Liu C."/>
            <person name="Zhang S."/>
        </authorList>
    </citation>
    <scope>NUCLEOTIDE SEQUENCE [LARGE SCALE GENOMIC DNA]</scope>
    <source>
        <strain evidence="8 9">SCSIO 13291</strain>
    </source>
</reference>
<comment type="subcellular location">
    <subcellularLocation>
        <location evidence="1">Membrane</location>
        <topology evidence="1">Lipid-anchor</topology>
    </subcellularLocation>
</comment>
<evidence type="ECO:0000256" key="5">
    <source>
        <dbReference type="ARBA" id="ARBA00023139"/>
    </source>
</evidence>
<keyword evidence="4" id="KW-0472">Membrane</keyword>
<dbReference type="RefSeq" id="WP_232549136.1">
    <property type="nucleotide sequence ID" value="NZ_CP115965.1"/>
</dbReference>
<evidence type="ECO:0000313" key="9">
    <source>
        <dbReference type="Proteomes" id="UP001434337"/>
    </source>
</evidence>
<gene>
    <name evidence="8" type="ORF">PCC79_02295</name>
</gene>
<dbReference type="EMBL" id="CP115965">
    <property type="protein sequence ID" value="WZW99062.1"/>
    <property type="molecule type" value="Genomic_DNA"/>
</dbReference>
<evidence type="ECO:0000256" key="2">
    <source>
        <dbReference type="ARBA" id="ARBA00008973"/>
    </source>
</evidence>
<evidence type="ECO:0000256" key="7">
    <source>
        <dbReference type="SAM" id="SignalP"/>
    </source>
</evidence>
<dbReference type="Proteomes" id="UP001434337">
    <property type="component" value="Chromosome"/>
</dbReference>
<dbReference type="InterPro" id="IPR004872">
    <property type="entry name" value="Lipoprotein_NlpA"/>
</dbReference>
<organism evidence="8 9">
    <name type="scientific">Propioniciclava soli</name>
    <dbReference type="NCBI Taxonomy" id="2775081"/>
    <lineage>
        <taxon>Bacteria</taxon>
        <taxon>Bacillati</taxon>
        <taxon>Actinomycetota</taxon>
        <taxon>Actinomycetes</taxon>
        <taxon>Propionibacteriales</taxon>
        <taxon>Propionibacteriaceae</taxon>
        <taxon>Propioniciclava</taxon>
    </lineage>
</organism>
<proteinExistence type="inferred from homology"/>
<name>A0ABZ3CBC3_9ACTN</name>